<reference evidence="2 3" key="1">
    <citation type="submission" date="2019-03" db="EMBL/GenBank/DDBJ databases">
        <title>Dyadobacter AR-3-6 sp. nov., isolated from arctic soil.</title>
        <authorList>
            <person name="Chaudhary D.K."/>
        </authorList>
    </citation>
    <scope>NUCLEOTIDE SEQUENCE [LARGE SCALE GENOMIC DNA]</scope>
    <source>
        <strain evidence="2 3">AR-3-6</strain>
    </source>
</reference>
<feature type="chain" id="PRO_5020920868" evidence="1">
    <location>
        <begin position="22"/>
        <end position="198"/>
    </location>
</feature>
<dbReference type="Proteomes" id="UP000294850">
    <property type="component" value="Unassembled WGS sequence"/>
</dbReference>
<name>A0A4R5DG04_9BACT</name>
<feature type="signal peptide" evidence="1">
    <location>
        <begin position="1"/>
        <end position="21"/>
    </location>
</feature>
<evidence type="ECO:0000313" key="2">
    <source>
        <dbReference type="EMBL" id="TDE12922.1"/>
    </source>
</evidence>
<sequence length="198" mass="22587">MKLRKILLFSLLPLLAEVILACCNCEEPPPYEYKFNEMLVYNLDNSGKNAIETSTNETNKASYGIRIKFTTLMAAVPAVNNSFFISTSQANNCCPPPYWAKNRIESLKIISIYDFNENHKSGSDVTEYFAAFYLNRYYANSTILDSELFGYNLDEQKNVSVDLLLMTKPGSPKQQFRVEIKFDNGRELKETTSPINLI</sequence>
<organism evidence="2 3">
    <name type="scientific">Dyadobacter psychrotolerans</name>
    <dbReference type="NCBI Taxonomy" id="2541721"/>
    <lineage>
        <taxon>Bacteria</taxon>
        <taxon>Pseudomonadati</taxon>
        <taxon>Bacteroidota</taxon>
        <taxon>Cytophagia</taxon>
        <taxon>Cytophagales</taxon>
        <taxon>Spirosomataceae</taxon>
        <taxon>Dyadobacter</taxon>
    </lineage>
</organism>
<protein>
    <submittedName>
        <fullName evidence="2">DUF5034 domain-containing protein</fullName>
    </submittedName>
</protein>
<dbReference type="AlphaFoldDB" id="A0A4R5DG04"/>
<evidence type="ECO:0000256" key="1">
    <source>
        <dbReference type="SAM" id="SignalP"/>
    </source>
</evidence>
<dbReference type="InterPro" id="IPR032215">
    <property type="entry name" value="DUF5034"/>
</dbReference>
<gene>
    <name evidence="2" type="ORF">E0F88_21540</name>
</gene>
<comment type="caution">
    <text evidence="2">The sequence shown here is derived from an EMBL/GenBank/DDBJ whole genome shotgun (WGS) entry which is preliminary data.</text>
</comment>
<evidence type="ECO:0000313" key="3">
    <source>
        <dbReference type="Proteomes" id="UP000294850"/>
    </source>
</evidence>
<dbReference type="EMBL" id="SMFL01000008">
    <property type="protein sequence ID" value="TDE12922.1"/>
    <property type="molecule type" value="Genomic_DNA"/>
</dbReference>
<keyword evidence="1" id="KW-0732">Signal</keyword>
<accession>A0A4R5DG04</accession>
<dbReference type="OrthoDB" id="983197at2"/>
<dbReference type="RefSeq" id="WP_131960342.1">
    <property type="nucleotide sequence ID" value="NZ_SMFL01000008.1"/>
</dbReference>
<dbReference type="Pfam" id="PF16437">
    <property type="entry name" value="DUF5034"/>
    <property type="match status" value="1"/>
</dbReference>
<proteinExistence type="predicted"/>
<keyword evidence="3" id="KW-1185">Reference proteome</keyword>